<evidence type="ECO:0000256" key="1">
    <source>
        <dbReference type="SAM" id="Phobius"/>
    </source>
</evidence>
<feature type="transmembrane region" description="Helical" evidence="1">
    <location>
        <begin position="289"/>
        <end position="307"/>
    </location>
</feature>
<feature type="transmembrane region" description="Helical" evidence="1">
    <location>
        <begin position="218"/>
        <end position="240"/>
    </location>
</feature>
<feature type="transmembrane region" description="Helical" evidence="1">
    <location>
        <begin position="335"/>
        <end position="356"/>
    </location>
</feature>
<sequence length="509" mass="58651">MGFLMDNNFLGPKKTQIWSLRQELSCHILLVLIPFALIFILVMHFTDYHFTYTLDDPYIHLTLAKNIWNGFYGINTGEASAPSSSILWPFLLSPFSIFGRYFEFFPLLINLLCLVGLVHLLLLIFKDVPINYRILLIFIILISINSYGLVFTGMEHSLQILLVVLCAYPLYKEKWCIQARDPPYYQVAALILLPMVRYEGLALSIPILFYLFLKGYRLKASIGIISILFILGFFSTFLYYKGLGFLPSSITAKYTPIVINLRENLRQYAYLLLPIAIIMVILWKKNPQLALVVFAATTLHFLFGHYGWFGRYEVYYVLFIVILALRLVIDFDLPLFPAVVALPLFFYTLSLTNFLIPFASANIFYQQAQMANIFNLLNESIAVNDLGLVSFRSHGKYVLDLYGLGSNDSLKSRIANLNSTSSYWISGLMNKKNVKYVFIFDNWIKHKPNSWIKVGKIKVKFYCVVTPNNTVTLYSADSMHAKKLFEALKSYEPYINKDKVELIIYPPKQ</sequence>
<comment type="caution">
    <text evidence="2">The sequence shown here is derived from an EMBL/GenBank/DDBJ whole genome shotgun (WGS) entry which is preliminary data.</text>
</comment>
<feature type="transmembrane region" description="Helical" evidence="1">
    <location>
        <begin position="183"/>
        <end position="212"/>
    </location>
</feature>
<proteinExistence type="predicted"/>
<accession>A0A0W0R6M4</accession>
<gene>
    <name evidence="2" type="ORF">Lboz_3596</name>
</gene>
<dbReference type="Proteomes" id="UP000054695">
    <property type="component" value="Unassembled WGS sequence"/>
</dbReference>
<feature type="transmembrane region" description="Helical" evidence="1">
    <location>
        <begin position="104"/>
        <end position="125"/>
    </location>
</feature>
<protein>
    <recommendedName>
        <fullName evidence="4">Transmembrane protein</fullName>
    </recommendedName>
</protein>
<reference evidence="2 3" key="1">
    <citation type="submission" date="2015-11" db="EMBL/GenBank/DDBJ databases">
        <title>Genomic analysis of 38 Legionella species identifies large and diverse effector repertoires.</title>
        <authorList>
            <person name="Burstein D."/>
            <person name="Amaro F."/>
            <person name="Zusman T."/>
            <person name="Lifshitz Z."/>
            <person name="Cohen O."/>
            <person name="Gilbert J.A."/>
            <person name="Pupko T."/>
            <person name="Shuman H.A."/>
            <person name="Segal G."/>
        </authorList>
    </citation>
    <scope>NUCLEOTIDE SEQUENCE [LARGE SCALE GENOMIC DNA]</scope>
    <source>
        <strain evidence="2 3">WIGA</strain>
    </source>
</reference>
<evidence type="ECO:0000313" key="3">
    <source>
        <dbReference type="Proteomes" id="UP000054695"/>
    </source>
</evidence>
<feature type="transmembrane region" description="Helical" evidence="1">
    <location>
        <begin position="132"/>
        <end position="150"/>
    </location>
</feature>
<name>A0A0W0R6M4_LEGBO</name>
<keyword evidence="3" id="KW-1185">Reference proteome</keyword>
<dbReference type="AlphaFoldDB" id="A0A0W0R6M4"/>
<evidence type="ECO:0000313" key="2">
    <source>
        <dbReference type="EMBL" id="KTC66701.1"/>
    </source>
</evidence>
<dbReference type="PATRIC" id="fig|447.4.peg.3857"/>
<dbReference type="EMBL" id="LNXU01000060">
    <property type="protein sequence ID" value="KTC66701.1"/>
    <property type="molecule type" value="Genomic_DNA"/>
</dbReference>
<dbReference type="STRING" id="447.Lboz_3596"/>
<keyword evidence="1" id="KW-0812">Transmembrane</keyword>
<organism evidence="2 3">
    <name type="scientific">Legionella bozemanae</name>
    <name type="common">Fluoribacter bozemanae</name>
    <dbReference type="NCBI Taxonomy" id="447"/>
    <lineage>
        <taxon>Bacteria</taxon>
        <taxon>Pseudomonadati</taxon>
        <taxon>Pseudomonadota</taxon>
        <taxon>Gammaproteobacteria</taxon>
        <taxon>Legionellales</taxon>
        <taxon>Legionellaceae</taxon>
        <taxon>Legionella</taxon>
    </lineage>
</organism>
<keyword evidence="1" id="KW-1133">Transmembrane helix</keyword>
<keyword evidence="1" id="KW-0472">Membrane</keyword>
<evidence type="ECO:0008006" key="4">
    <source>
        <dbReference type="Google" id="ProtNLM"/>
    </source>
</evidence>
<feature type="transmembrane region" description="Helical" evidence="1">
    <location>
        <begin position="268"/>
        <end position="283"/>
    </location>
</feature>
<feature type="transmembrane region" description="Helical" evidence="1">
    <location>
        <begin position="24"/>
        <end position="45"/>
    </location>
</feature>
<feature type="transmembrane region" description="Helical" evidence="1">
    <location>
        <begin position="314"/>
        <end position="329"/>
    </location>
</feature>